<dbReference type="EMBL" id="VUJU01016690">
    <property type="protein sequence ID" value="KAF0687994.1"/>
    <property type="molecule type" value="Genomic_DNA"/>
</dbReference>
<accession>A0A6G0VL59</accession>
<evidence type="ECO:0000313" key="1">
    <source>
        <dbReference type="EMBL" id="KAF0687994.1"/>
    </source>
</evidence>
<protein>
    <submittedName>
        <fullName evidence="1">Uncharacterized protein</fullName>
    </submittedName>
</protein>
<feature type="non-terminal residue" evidence="1">
    <location>
        <position position="1"/>
    </location>
</feature>
<evidence type="ECO:0000313" key="2">
    <source>
        <dbReference type="Proteomes" id="UP000478052"/>
    </source>
</evidence>
<feature type="non-terminal residue" evidence="1">
    <location>
        <position position="51"/>
    </location>
</feature>
<keyword evidence="2" id="KW-1185">Reference proteome</keyword>
<dbReference type="AlphaFoldDB" id="A0A6G0VL59"/>
<name>A0A6G0VL59_APHCR</name>
<dbReference type="Proteomes" id="UP000478052">
    <property type="component" value="Unassembled WGS sequence"/>
</dbReference>
<reference evidence="1 2" key="1">
    <citation type="submission" date="2019-08" db="EMBL/GenBank/DDBJ databases">
        <title>Whole genome of Aphis craccivora.</title>
        <authorList>
            <person name="Voronova N.V."/>
            <person name="Shulinski R.S."/>
            <person name="Bandarenka Y.V."/>
            <person name="Zhorov D.G."/>
            <person name="Warner D."/>
        </authorList>
    </citation>
    <scope>NUCLEOTIDE SEQUENCE [LARGE SCALE GENOMIC DNA]</scope>
    <source>
        <strain evidence="1">180601</strain>
        <tissue evidence="1">Whole Body</tissue>
    </source>
</reference>
<organism evidence="1 2">
    <name type="scientific">Aphis craccivora</name>
    <name type="common">Cowpea aphid</name>
    <dbReference type="NCBI Taxonomy" id="307492"/>
    <lineage>
        <taxon>Eukaryota</taxon>
        <taxon>Metazoa</taxon>
        <taxon>Ecdysozoa</taxon>
        <taxon>Arthropoda</taxon>
        <taxon>Hexapoda</taxon>
        <taxon>Insecta</taxon>
        <taxon>Pterygota</taxon>
        <taxon>Neoptera</taxon>
        <taxon>Paraneoptera</taxon>
        <taxon>Hemiptera</taxon>
        <taxon>Sternorrhyncha</taxon>
        <taxon>Aphidomorpha</taxon>
        <taxon>Aphidoidea</taxon>
        <taxon>Aphididae</taxon>
        <taxon>Aphidini</taxon>
        <taxon>Aphis</taxon>
        <taxon>Aphis</taxon>
    </lineage>
</organism>
<proteinExistence type="predicted"/>
<comment type="caution">
    <text evidence="1">The sequence shown here is derived from an EMBL/GenBank/DDBJ whole genome shotgun (WGS) entry which is preliminary data.</text>
</comment>
<sequence>TLHNDLAISPVCDVARSFYRRFNLSAKNHDNPLIKGLELANIPDNPRKRRW</sequence>
<gene>
    <name evidence="1" type="ORF">FWK35_00035701</name>
</gene>